<evidence type="ECO:0000256" key="1">
    <source>
        <dbReference type="SAM" id="Phobius"/>
    </source>
</evidence>
<reference evidence="2 3" key="1">
    <citation type="journal article" date="2014" name="PLoS Genet.">
        <title>Phylogenetically driven sequencing of extremely halophilic archaea reveals strategies for static and dynamic osmo-response.</title>
        <authorList>
            <person name="Becker E.A."/>
            <person name="Seitzer P.M."/>
            <person name="Tritt A."/>
            <person name="Larsen D."/>
            <person name="Krusor M."/>
            <person name="Yao A.I."/>
            <person name="Wu D."/>
            <person name="Madern D."/>
            <person name="Eisen J.A."/>
            <person name="Darling A.E."/>
            <person name="Facciotti M.T."/>
        </authorList>
    </citation>
    <scope>NUCLEOTIDE SEQUENCE [LARGE SCALE GENOMIC DNA]</scope>
    <source>
        <strain evidence="2 3">2-9-1</strain>
    </source>
</reference>
<organism evidence="2 3">
    <name type="scientific">Halosimplex carlsbadense 2-9-1</name>
    <dbReference type="NCBI Taxonomy" id="797114"/>
    <lineage>
        <taxon>Archaea</taxon>
        <taxon>Methanobacteriati</taxon>
        <taxon>Methanobacteriota</taxon>
        <taxon>Stenosarchaea group</taxon>
        <taxon>Halobacteria</taxon>
        <taxon>Halobacteriales</taxon>
        <taxon>Haloarculaceae</taxon>
        <taxon>Halosimplex</taxon>
    </lineage>
</organism>
<feature type="transmembrane region" description="Helical" evidence="1">
    <location>
        <begin position="16"/>
        <end position="34"/>
    </location>
</feature>
<evidence type="ECO:0000313" key="2">
    <source>
        <dbReference type="EMBL" id="ELZ26539.1"/>
    </source>
</evidence>
<feature type="transmembrane region" description="Helical" evidence="1">
    <location>
        <begin position="40"/>
        <end position="58"/>
    </location>
</feature>
<dbReference type="Proteomes" id="UP000011626">
    <property type="component" value="Unassembled WGS sequence"/>
</dbReference>
<keyword evidence="1" id="KW-1133">Transmembrane helix</keyword>
<dbReference type="EMBL" id="AOIU01000020">
    <property type="protein sequence ID" value="ELZ26539.1"/>
    <property type="molecule type" value="Genomic_DNA"/>
</dbReference>
<keyword evidence="1" id="KW-0812">Transmembrane</keyword>
<keyword evidence="3" id="KW-1185">Reference proteome</keyword>
<accession>M0CXE8</accession>
<name>M0CXE8_9EURY</name>
<dbReference type="AlphaFoldDB" id="M0CXE8"/>
<comment type="caution">
    <text evidence="2">The sequence shown here is derived from an EMBL/GenBank/DDBJ whole genome shotgun (WGS) entry which is preliminary data.</text>
</comment>
<sequence>METVERAKRVSRRHGAWLAVAIALYVVLMVPEIVEKGVPGWLAVGGAAPAVVVILVGLPEDVRRLRR</sequence>
<evidence type="ECO:0000313" key="3">
    <source>
        <dbReference type="Proteomes" id="UP000011626"/>
    </source>
</evidence>
<protein>
    <submittedName>
        <fullName evidence="2">Uncharacterized protein</fullName>
    </submittedName>
</protein>
<keyword evidence="1" id="KW-0472">Membrane</keyword>
<proteinExistence type="predicted"/>
<gene>
    <name evidence="2" type="ORF">C475_08937</name>
</gene>